<comment type="caution">
    <text evidence="3">The sequence shown here is derived from an EMBL/GenBank/DDBJ whole genome shotgun (WGS) entry which is preliminary data.</text>
</comment>
<dbReference type="AlphaFoldDB" id="A0A4S9E0X7"/>
<feature type="coiled-coil region" evidence="1">
    <location>
        <begin position="192"/>
        <end position="223"/>
    </location>
</feature>
<dbReference type="EMBL" id="QZAV01000397">
    <property type="protein sequence ID" value="THX27369.1"/>
    <property type="molecule type" value="Genomic_DNA"/>
</dbReference>
<proteinExistence type="predicted"/>
<name>A0A4S9E0X7_AURPU</name>
<evidence type="ECO:0000256" key="2">
    <source>
        <dbReference type="SAM" id="MobiDB-lite"/>
    </source>
</evidence>
<organism evidence="3 4">
    <name type="scientific">Aureobasidium pullulans</name>
    <name type="common">Black yeast</name>
    <name type="synonym">Pullularia pullulans</name>
    <dbReference type="NCBI Taxonomy" id="5580"/>
    <lineage>
        <taxon>Eukaryota</taxon>
        <taxon>Fungi</taxon>
        <taxon>Dikarya</taxon>
        <taxon>Ascomycota</taxon>
        <taxon>Pezizomycotina</taxon>
        <taxon>Dothideomycetes</taxon>
        <taxon>Dothideomycetidae</taxon>
        <taxon>Dothideales</taxon>
        <taxon>Saccotheciaceae</taxon>
        <taxon>Aureobasidium</taxon>
    </lineage>
</organism>
<gene>
    <name evidence="3" type="ORF">D6D10_09478</name>
</gene>
<keyword evidence="1" id="KW-0175">Coiled coil</keyword>
<evidence type="ECO:0000313" key="4">
    <source>
        <dbReference type="Proteomes" id="UP000308953"/>
    </source>
</evidence>
<evidence type="ECO:0000256" key="1">
    <source>
        <dbReference type="SAM" id="Coils"/>
    </source>
</evidence>
<accession>A0A4S9E0X7</accession>
<feature type="region of interest" description="Disordered" evidence="2">
    <location>
        <begin position="238"/>
        <end position="260"/>
    </location>
</feature>
<protein>
    <submittedName>
        <fullName evidence="3">Uncharacterized protein</fullName>
    </submittedName>
</protein>
<reference evidence="3 4" key="1">
    <citation type="submission" date="2018-10" db="EMBL/GenBank/DDBJ databases">
        <title>Fifty Aureobasidium pullulans genomes reveal a recombining polyextremotolerant generalist.</title>
        <authorList>
            <person name="Gostincar C."/>
            <person name="Turk M."/>
            <person name="Zajc J."/>
            <person name="Gunde-Cimerman N."/>
        </authorList>
    </citation>
    <scope>NUCLEOTIDE SEQUENCE [LARGE SCALE GENOMIC DNA]</scope>
    <source>
        <strain evidence="3 4">EXF-9785</strain>
    </source>
</reference>
<evidence type="ECO:0000313" key="3">
    <source>
        <dbReference type="EMBL" id="THX27369.1"/>
    </source>
</evidence>
<dbReference type="Proteomes" id="UP000308953">
    <property type="component" value="Unassembled WGS sequence"/>
</dbReference>
<sequence length="378" mass="42438">MSAFANTATTGPWREGCESQVINLVTEFINHHEISHQNPWKVPQNSVESQAVATQIKAHPSVTSTVKWALRVRESTASRRDLLKLVIEAGVLTDRAEVFFITLLAENNYLGLPRGSSEAEALLYRHNGASKGLDSEQEQQNFNIHQRRLNQLEVCGQELFGMTESRREDILDLSACEEQSLRDMAAVIKRDFAATRKQISDEKQELLELLERVRFEKQQLLDTMSGISSTDSTVDVYSSTSTLRNSSPDETSESTERVSEPHLEPKLTLLVCDNYPGFRDERSMSIGWNDPIGLLRAPLTEHFPGATHGFYHGTRLVSDDTTPAQVSILFPNSVVEKLIRTSLASIGAWVLVIYAEQEFPRLPRYHDGSMNTAPSFMT</sequence>